<comment type="caution">
    <text evidence="2">The sequence shown here is derived from an EMBL/GenBank/DDBJ whole genome shotgun (WGS) entry which is preliminary data.</text>
</comment>
<evidence type="ECO:0000259" key="1">
    <source>
        <dbReference type="Pfam" id="PF12146"/>
    </source>
</evidence>
<dbReference type="Gene3D" id="3.40.50.1820">
    <property type="entry name" value="alpha/beta hydrolase"/>
    <property type="match status" value="2"/>
</dbReference>
<accession>A0ABU2Y9P5</accession>
<gene>
    <name evidence="2" type="ORF">RM538_02745</name>
</gene>
<feature type="domain" description="Serine aminopeptidase S33" evidence="1">
    <location>
        <begin position="71"/>
        <end position="193"/>
    </location>
</feature>
<dbReference type="Pfam" id="PF12146">
    <property type="entry name" value="Hydrolase_4"/>
    <property type="match status" value="1"/>
</dbReference>
<dbReference type="PANTHER" id="PTHR12277:SF81">
    <property type="entry name" value="PROTEIN ABHD13"/>
    <property type="match status" value="1"/>
</dbReference>
<dbReference type="RefSeq" id="WP_311331861.1">
    <property type="nucleotide sequence ID" value="NZ_JAVRHZ010000001.1"/>
</dbReference>
<dbReference type="InterPro" id="IPR022742">
    <property type="entry name" value="Hydrolase_4"/>
</dbReference>
<keyword evidence="3" id="KW-1185">Reference proteome</keyword>
<reference evidence="2 3" key="1">
    <citation type="submission" date="2023-09" db="EMBL/GenBank/DDBJ databases">
        <authorList>
            <person name="Rey-Velasco X."/>
        </authorList>
    </citation>
    <scope>NUCLEOTIDE SEQUENCE [LARGE SCALE GENOMIC DNA]</scope>
    <source>
        <strain evidence="2 3">W242</strain>
    </source>
</reference>
<dbReference type="Proteomes" id="UP001254488">
    <property type="component" value="Unassembled WGS sequence"/>
</dbReference>
<evidence type="ECO:0000313" key="2">
    <source>
        <dbReference type="EMBL" id="MDT0554904.1"/>
    </source>
</evidence>
<sequence>MKSFFKKLTITLLVVALCVVSLLYFMQEKLIFLPTQLPQDYQYEFTQPFEEFSLATEDGALLNAIHFKSKSPKGVILYFHGNAGDLSRWGVITQYFTQYNYDVVVMDYRTYGKSTGELSETLLYNDANLFYEHVNKQFPEDQIIVYGRSLGTTFASYVASKHQPSQLILETPFYNLTQIAQKRFPILPVKKLLKYKFPTHSFVKTIQSPTTIFHGTDDSVVPYASGKKLYELFKPDQGQLITIENGTHNNLIDFEAYRANIAKLLK</sequence>
<proteinExistence type="predicted"/>
<dbReference type="SUPFAM" id="SSF53474">
    <property type="entry name" value="alpha/beta-Hydrolases"/>
    <property type="match status" value="1"/>
</dbReference>
<dbReference type="EMBL" id="JAVRHZ010000001">
    <property type="protein sequence ID" value="MDT0554904.1"/>
    <property type="molecule type" value="Genomic_DNA"/>
</dbReference>
<keyword evidence="2" id="KW-0378">Hydrolase</keyword>
<dbReference type="InterPro" id="IPR029058">
    <property type="entry name" value="AB_hydrolase_fold"/>
</dbReference>
<protein>
    <submittedName>
        <fullName evidence="2">Alpha/beta fold hydrolase</fullName>
    </submittedName>
</protein>
<evidence type="ECO:0000313" key="3">
    <source>
        <dbReference type="Proteomes" id="UP001254488"/>
    </source>
</evidence>
<name>A0ABU2Y9P5_9FLAO</name>
<dbReference type="GO" id="GO:0016787">
    <property type="term" value="F:hydrolase activity"/>
    <property type="evidence" value="ECO:0007669"/>
    <property type="project" value="UniProtKB-KW"/>
</dbReference>
<organism evidence="2 3">
    <name type="scientific">Patiriisocius hiemis</name>
    <dbReference type="NCBI Taxonomy" id="3075604"/>
    <lineage>
        <taxon>Bacteria</taxon>
        <taxon>Pseudomonadati</taxon>
        <taxon>Bacteroidota</taxon>
        <taxon>Flavobacteriia</taxon>
        <taxon>Flavobacteriales</taxon>
        <taxon>Flavobacteriaceae</taxon>
        <taxon>Patiriisocius</taxon>
    </lineage>
</organism>
<dbReference type="PANTHER" id="PTHR12277">
    <property type="entry name" value="ALPHA/BETA HYDROLASE DOMAIN-CONTAINING PROTEIN"/>
    <property type="match status" value="1"/>
</dbReference>